<comment type="function">
    <text evidence="4">Formation of pseudouridine at positions 38, 39 and 40 in the anticodon stem and loop of transfer RNAs.</text>
</comment>
<dbReference type="GO" id="GO:0031119">
    <property type="term" value="P:tRNA pseudouridine synthesis"/>
    <property type="evidence" value="ECO:0007669"/>
    <property type="project" value="UniProtKB-UniRule"/>
</dbReference>
<dbReference type="CDD" id="cd02570">
    <property type="entry name" value="PseudoU_synth_EcTruA"/>
    <property type="match status" value="1"/>
</dbReference>
<dbReference type="GO" id="GO:0160147">
    <property type="term" value="F:tRNA pseudouridine(38-40) synthase activity"/>
    <property type="evidence" value="ECO:0007669"/>
    <property type="project" value="UniProtKB-EC"/>
</dbReference>
<evidence type="ECO:0000259" key="8">
    <source>
        <dbReference type="Pfam" id="PF01416"/>
    </source>
</evidence>
<organism evidence="9 10">
    <name type="scientific">Acetivibrio mesophilus</name>
    <dbReference type="NCBI Taxonomy" id="2487273"/>
    <lineage>
        <taxon>Bacteria</taxon>
        <taxon>Bacillati</taxon>
        <taxon>Bacillota</taxon>
        <taxon>Clostridia</taxon>
        <taxon>Eubacteriales</taxon>
        <taxon>Oscillospiraceae</taxon>
        <taxon>Acetivibrio</taxon>
    </lineage>
</organism>
<reference evidence="10" key="1">
    <citation type="submission" date="2018-11" db="EMBL/GenBank/DDBJ databases">
        <title>Genome sequencing of a novel mesophilic and cellulolytic organism within the genus Hungateiclostridium.</title>
        <authorList>
            <person name="Rettenmaier R."/>
            <person name="Liebl W."/>
            <person name="Zverlov V."/>
        </authorList>
    </citation>
    <scope>NUCLEOTIDE SEQUENCE [LARGE SCALE GENOMIC DNA]</scope>
    <source>
        <strain evidence="10">N2K1</strain>
    </source>
</reference>
<evidence type="ECO:0000256" key="4">
    <source>
        <dbReference type="HAMAP-Rule" id="MF_00171"/>
    </source>
</evidence>
<evidence type="ECO:0000256" key="5">
    <source>
        <dbReference type="PIRSR" id="PIRSR001430-1"/>
    </source>
</evidence>
<dbReference type="Gene3D" id="3.30.70.580">
    <property type="entry name" value="Pseudouridine synthase I, catalytic domain, N-terminal subdomain"/>
    <property type="match status" value="1"/>
</dbReference>
<accession>A0A4Q0I6S4</accession>
<proteinExistence type="inferred from homology"/>
<dbReference type="InterPro" id="IPR020095">
    <property type="entry name" value="PsdUridine_synth_TruA_C"/>
</dbReference>
<evidence type="ECO:0000313" key="10">
    <source>
        <dbReference type="Proteomes" id="UP000289166"/>
    </source>
</evidence>
<feature type="domain" description="Pseudouridine synthase I TruA alpha/beta" evidence="8">
    <location>
        <begin position="8"/>
        <end position="105"/>
    </location>
</feature>
<dbReference type="AlphaFoldDB" id="A0A4Q0I6S4"/>
<dbReference type="InterPro" id="IPR020097">
    <property type="entry name" value="PsdUridine_synth_TruA_a/b_dom"/>
</dbReference>
<dbReference type="InterPro" id="IPR020094">
    <property type="entry name" value="TruA/RsuA/RluB/E/F_N"/>
</dbReference>
<evidence type="ECO:0000256" key="1">
    <source>
        <dbReference type="ARBA" id="ARBA00009375"/>
    </source>
</evidence>
<sequence>MKNMKMILQYDGSRYQGWQRLGDSDRTIQGKIEKVLSVMTGEDIEVIGSGRTDAGVHAIRQVANFHTESSMVPEAMLDYCYRYLPEDIVVLDMQEVDKMFHSRYNAKAKKYLYRIWNDRFHNPFYRKYACHIPNCLDIDSMRQAARFLIGEHDYTSFTTLKSKKKSKVRRVYSIDIEIKDKIIDIIFYGNGFLYNMVRIMTGTLIEVGLGKISPDAMENILSGKDRSLAGYTAPSNGLFLYEVEY</sequence>
<feature type="domain" description="Pseudouridine synthase I TruA alpha/beta" evidence="8">
    <location>
        <begin position="144"/>
        <end position="245"/>
    </location>
</feature>
<comment type="caution">
    <text evidence="9">The sequence shown here is derived from an EMBL/GenBank/DDBJ whole genome shotgun (WGS) entry which is preliminary data.</text>
</comment>
<feature type="binding site" evidence="4 6">
    <location>
        <position position="111"/>
    </location>
    <ligand>
        <name>substrate</name>
    </ligand>
</feature>
<dbReference type="FunFam" id="3.30.70.580:FF:000001">
    <property type="entry name" value="tRNA pseudouridine synthase A"/>
    <property type="match status" value="1"/>
</dbReference>
<comment type="catalytic activity">
    <reaction evidence="4 7">
        <text>uridine(38/39/40) in tRNA = pseudouridine(38/39/40) in tRNA</text>
        <dbReference type="Rhea" id="RHEA:22376"/>
        <dbReference type="Rhea" id="RHEA-COMP:10085"/>
        <dbReference type="Rhea" id="RHEA-COMP:10087"/>
        <dbReference type="ChEBI" id="CHEBI:65314"/>
        <dbReference type="ChEBI" id="CHEBI:65315"/>
        <dbReference type="EC" id="5.4.99.12"/>
    </reaction>
</comment>
<dbReference type="RefSeq" id="WP_069194187.1">
    <property type="nucleotide sequence ID" value="NZ_RLII01000005.1"/>
</dbReference>
<dbReference type="Gene3D" id="3.30.70.660">
    <property type="entry name" value="Pseudouridine synthase I, catalytic domain, C-terminal subdomain"/>
    <property type="match status" value="1"/>
</dbReference>
<dbReference type="OrthoDB" id="9811823at2"/>
<dbReference type="Proteomes" id="UP000289166">
    <property type="component" value="Unassembled WGS sequence"/>
</dbReference>
<evidence type="ECO:0000256" key="7">
    <source>
        <dbReference type="RuleBase" id="RU003792"/>
    </source>
</evidence>
<dbReference type="Pfam" id="PF01416">
    <property type="entry name" value="PseudoU_synth_1"/>
    <property type="match status" value="2"/>
</dbReference>
<keyword evidence="10" id="KW-1185">Reference proteome</keyword>
<dbReference type="InterPro" id="IPR001406">
    <property type="entry name" value="PsdUridine_synth_TruA"/>
</dbReference>
<dbReference type="HAMAP" id="MF_00171">
    <property type="entry name" value="TruA"/>
    <property type="match status" value="1"/>
</dbReference>
<dbReference type="PANTHER" id="PTHR11142">
    <property type="entry name" value="PSEUDOURIDYLATE SYNTHASE"/>
    <property type="match status" value="1"/>
</dbReference>
<gene>
    <name evidence="4 9" type="primary">truA</name>
    <name evidence="9" type="ORF">EFD62_06220</name>
</gene>
<evidence type="ECO:0000256" key="2">
    <source>
        <dbReference type="ARBA" id="ARBA00022694"/>
    </source>
</evidence>
<protein>
    <recommendedName>
        <fullName evidence="4">tRNA pseudouridine synthase A</fullName>
        <ecNumber evidence="4">5.4.99.12</ecNumber>
    </recommendedName>
    <alternativeName>
        <fullName evidence="4">tRNA pseudouridine(38-40) synthase</fullName>
    </alternativeName>
    <alternativeName>
        <fullName evidence="4">tRNA pseudouridylate synthase I</fullName>
    </alternativeName>
    <alternativeName>
        <fullName evidence="4">tRNA-uridine isomerase I</fullName>
    </alternativeName>
</protein>
<dbReference type="SUPFAM" id="SSF55120">
    <property type="entry name" value="Pseudouridine synthase"/>
    <property type="match status" value="1"/>
</dbReference>
<comment type="similarity">
    <text evidence="1 4 7">Belongs to the tRNA pseudouridine synthase TruA family.</text>
</comment>
<feature type="active site" description="Nucleophile" evidence="4 5">
    <location>
        <position position="53"/>
    </location>
</feature>
<dbReference type="EC" id="5.4.99.12" evidence="4"/>
<keyword evidence="2 4" id="KW-0819">tRNA processing</keyword>
<keyword evidence="3 4" id="KW-0413">Isomerase</keyword>
<dbReference type="GO" id="GO:0003723">
    <property type="term" value="F:RNA binding"/>
    <property type="evidence" value="ECO:0007669"/>
    <property type="project" value="InterPro"/>
</dbReference>
<dbReference type="PANTHER" id="PTHR11142:SF22">
    <property type="entry name" value="TRNA PSEUDOURIDINE SYNTHASE A 2"/>
    <property type="match status" value="1"/>
</dbReference>
<comment type="caution">
    <text evidence="4">Lacks conserved residue(s) required for the propagation of feature annotation.</text>
</comment>
<dbReference type="PIRSF" id="PIRSF001430">
    <property type="entry name" value="tRNA_psdUrid_synth"/>
    <property type="match status" value="1"/>
</dbReference>
<name>A0A4Q0I6S4_9FIRM</name>
<dbReference type="NCBIfam" id="TIGR00071">
    <property type="entry name" value="hisT_truA"/>
    <property type="match status" value="1"/>
</dbReference>
<dbReference type="InterPro" id="IPR020103">
    <property type="entry name" value="PsdUridine_synth_cat_dom_sf"/>
</dbReference>
<comment type="subunit">
    <text evidence="4">Homodimer.</text>
</comment>
<evidence type="ECO:0000256" key="6">
    <source>
        <dbReference type="PIRSR" id="PIRSR001430-2"/>
    </source>
</evidence>
<evidence type="ECO:0000313" key="9">
    <source>
        <dbReference type="EMBL" id="RXE59545.1"/>
    </source>
</evidence>
<evidence type="ECO:0000256" key="3">
    <source>
        <dbReference type="ARBA" id="ARBA00023235"/>
    </source>
</evidence>
<dbReference type="EMBL" id="RLII01000005">
    <property type="protein sequence ID" value="RXE59545.1"/>
    <property type="molecule type" value="Genomic_DNA"/>
</dbReference>